<dbReference type="PANTHER" id="PTHR36849:SF1">
    <property type="entry name" value="CYTOPLASMIC PROTEIN"/>
    <property type="match status" value="1"/>
</dbReference>
<evidence type="ECO:0000313" key="2">
    <source>
        <dbReference type="EMBL" id="MFD1705271.1"/>
    </source>
</evidence>
<keyword evidence="3" id="KW-1185">Reference proteome</keyword>
<feature type="coiled-coil region" evidence="1">
    <location>
        <begin position="67"/>
        <end position="94"/>
    </location>
</feature>
<accession>A0ABW4KCP7</accession>
<dbReference type="Proteomes" id="UP001597301">
    <property type="component" value="Unassembled WGS sequence"/>
</dbReference>
<proteinExistence type="predicted"/>
<keyword evidence="1" id="KW-0175">Coiled coil</keyword>
<comment type="caution">
    <text evidence="2">The sequence shown here is derived from an EMBL/GenBank/DDBJ whole genome shotgun (WGS) entry which is preliminary data.</text>
</comment>
<evidence type="ECO:0000256" key="1">
    <source>
        <dbReference type="SAM" id="Coils"/>
    </source>
</evidence>
<sequence length="121" mass="14660">MSHIVKIKRVYDEPAPDDGWRILVDRLWPRGISKEKLQMDQWMKELAPTHDLRKWFQHDPQKFPVFKERYRLYLKENQESLEKLKELKGLLKNNNVTLLYSAKEERHNQAAVLQEMLLEEC</sequence>
<evidence type="ECO:0000313" key="3">
    <source>
        <dbReference type="Proteomes" id="UP001597301"/>
    </source>
</evidence>
<dbReference type="PANTHER" id="PTHR36849">
    <property type="entry name" value="CYTOPLASMIC PROTEIN-RELATED"/>
    <property type="match status" value="1"/>
</dbReference>
<dbReference type="EMBL" id="JBHUEO010000002">
    <property type="protein sequence ID" value="MFD1705271.1"/>
    <property type="molecule type" value="Genomic_DNA"/>
</dbReference>
<organism evidence="2 3">
    <name type="scientific">Siminovitchia sediminis</name>
    <dbReference type="NCBI Taxonomy" id="1274353"/>
    <lineage>
        <taxon>Bacteria</taxon>
        <taxon>Bacillati</taxon>
        <taxon>Bacillota</taxon>
        <taxon>Bacilli</taxon>
        <taxon>Bacillales</taxon>
        <taxon>Bacillaceae</taxon>
        <taxon>Siminovitchia</taxon>
    </lineage>
</organism>
<dbReference type="InterPro" id="IPR052552">
    <property type="entry name" value="YeaO-like"/>
</dbReference>
<gene>
    <name evidence="2" type="ORF">ACFSCZ_00725</name>
</gene>
<protein>
    <submittedName>
        <fullName evidence="2">DUF488 domain-containing protein</fullName>
    </submittedName>
</protein>
<name>A0ABW4KCP7_9BACI</name>
<dbReference type="RefSeq" id="WP_380771545.1">
    <property type="nucleotide sequence ID" value="NZ_JBHUEO010000002.1"/>
</dbReference>
<reference evidence="3" key="1">
    <citation type="journal article" date="2019" name="Int. J. Syst. Evol. Microbiol.">
        <title>The Global Catalogue of Microorganisms (GCM) 10K type strain sequencing project: providing services to taxonomists for standard genome sequencing and annotation.</title>
        <authorList>
            <consortium name="The Broad Institute Genomics Platform"/>
            <consortium name="The Broad Institute Genome Sequencing Center for Infectious Disease"/>
            <person name="Wu L."/>
            <person name="Ma J."/>
        </authorList>
    </citation>
    <scope>NUCLEOTIDE SEQUENCE [LARGE SCALE GENOMIC DNA]</scope>
    <source>
        <strain evidence="3">CGMCC 1.12295</strain>
    </source>
</reference>
<dbReference type="Pfam" id="PF22752">
    <property type="entry name" value="DUF488-N3i"/>
    <property type="match status" value="1"/>
</dbReference>